<evidence type="ECO:0000256" key="1">
    <source>
        <dbReference type="ARBA" id="ARBA00022490"/>
    </source>
</evidence>
<comment type="similarity">
    <text evidence="5">Belongs to the GTP cyclohydrolase I family. QueF type 2 subfamily.</text>
</comment>
<comment type="function">
    <text evidence="5">Catalyzes the NADPH-dependent reduction of 7-cyano-7-deazaguanine (preQ0) to 7-aminomethyl-7-deazaguanine (preQ1).</text>
</comment>
<dbReference type="RefSeq" id="WP_044011700.1">
    <property type="nucleotide sequence ID" value="NZ_CCVW01000003.1"/>
</dbReference>
<evidence type="ECO:0000256" key="2">
    <source>
        <dbReference type="ARBA" id="ARBA00022785"/>
    </source>
</evidence>
<dbReference type="Pfam" id="PF14819">
    <property type="entry name" value="QueF_N"/>
    <property type="match status" value="1"/>
</dbReference>
<dbReference type="UniPathway" id="UPA00392"/>
<evidence type="ECO:0000256" key="3">
    <source>
        <dbReference type="ARBA" id="ARBA00022857"/>
    </source>
</evidence>
<organism evidence="7 8">
    <name type="scientific">Legionella massiliensis</name>
    <dbReference type="NCBI Taxonomy" id="1034943"/>
    <lineage>
        <taxon>Bacteria</taxon>
        <taxon>Pseudomonadati</taxon>
        <taxon>Pseudomonadota</taxon>
        <taxon>Gammaproteobacteria</taxon>
        <taxon>Legionellales</taxon>
        <taxon>Legionellaceae</taxon>
        <taxon>Legionella</taxon>
    </lineage>
</organism>
<feature type="binding site" evidence="5">
    <location>
        <begin position="86"/>
        <end position="87"/>
    </location>
    <ligand>
        <name>NADPH</name>
        <dbReference type="ChEBI" id="CHEBI:57783"/>
    </ligand>
</feature>
<dbReference type="Pfam" id="PF14489">
    <property type="entry name" value="QueF"/>
    <property type="match status" value="1"/>
</dbReference>
<dbReference type="eggNOG" id="COG2904">
    <property type="taxonomic scope" value="Bacteria"/>
</dbReference>
<dbReference type="GO" id="GO:0005737">
    <property type="term" value="C:cytoplasm"/>
    <property type="evidence" value="ECO:0007669"/>
    <property type="project" value="UniProtKB-SubCell"/>
</dbReference>
<keyword evidence="3 5" id="KW-0521">NADP</keyword>
<evidence type="ECO:0000256" key="5">
    <source>
        <dbReference type="HAMAP-Rule" id="MF_00817"/>
    </source>
</evidence>
<dbReference type="STRING" id="1034943.BN59_02884"/>
<dbReference type="InterPro" id="IPR050084">
    <property type="entry name" value="NADPH_dep_7-cyano-7-deazaG_red"/>
</dbReference>
<evidence type="ECO:0000256" key="4">
    <source>
        <dbReference type="ARBA" id="ARBA00023002"/>
    </source>
</evidence>
<dbReference type="InterPro" id="IPR043133">
    <property type="entry name" value="GTP-CH-I_C/QueF"/>
</dbReference>
<dbReference type="Gene3D" id="3.30.1130.10">
    <property type="match status" value="2"/>
</dbReference>
<keyword evidence="1 5" id="KW-0963">Cytoplasm</keyword>
<dbReference type="SUPFAM" id="SSF55620">
    <property type="entry name" value="Tetrahydrobiopterin biosynthesis enzymes-like"/>
    <property type="match status" value="1"/>
</dbReference>
<keyword evidence="2 5" id="KW-0671">Queuosine biosynthesis</keyword>
<dbReference type="eggNOG" id="COG0780">
    <property type="taxonomic scope" value="Bacteria"/>
</dbReference>
<comment type="pathway">
    <text evidence="5">tRNA modification; tRNA-queuosine biosynthesis.</text>
</comment>
<sequence>MTNFSSLKDSPLGKTSKSAANYDKSLLFALDRSENRRELDLVSPLPFHGSDIWNLYELSWLNLQGKPIVAMARLTVPADSPRIFESKSLKLYLNSLHNLRFANGDELCKLIVADLSELCGTNLMLSLEPLTALSSSPLSSPEGLNLDDYDIHTDCYSYHPQFLSSSEKFCEEILYSNLLRSNCPITNQPDWATLVIRYEGRQIDHPGLLKYIISLREHNEFHEHCIERIFVDLMKHCGPENLLVSARYTRRGGIDINPQRATLAYGLEGNRRLIRQ</sequence>
<dbReference type="PANTHER" id="PTHR34354">
    <property type="entry name" value="NADPH-DEPENDENT 7-CYANO-7-DEAZAGUANINE REDUCTASE"/>
    <property type="match status" value="1"/>
</dbReference>
<evidence type="ECO:0000259" key="6">
    <source>
        <dbReference type="Pfam" id="PF14819"/>
    </source>
</evidence>
<dbReference type="PIRSF" id="PIRSF004750">
    <property type="entry name" value="Nitrile_oxidored_YqcD_prd"/>
    <property type="match status" value="1"/>
</dbReference>
<protein>
    <recommendedName>
        <fullName evidence="5">NADPH-dependent 7-cyano-7-deazaguanine reductase</fullName>
        <ecNumber evidence="5">1.7.1.13</ecNumber>
    </recommendedName>
    <alternativeName>
        <fullName evidence="5">7-cyano-7-carbaguanine reductase</fullName>
    </alternativeName>
    <alternativeName>
        <fullName evidence="5">NADPH-dependent nitrile oxidoreductase</fullName>
    </alternativeName>
    <alternativeName>
        <fullName evidence="5">PreQ(0) reductase</fullName>
    </alternativeName>
</protein>
<gene>
    <name evidence="7" type="primary">queF_1</name>
    <name evidence="5" type="synonym">queF</name>
    <name evidence="7" type="ORF">BN59_02884</name>
</gene>
<evidence type="ECO:0000313" key="8">
    <source>
        <dbReference type="Proteomes" id="UP000044071"/>
    </source>
</evidence>
<dbReference type="InterPro" id="IPR029139">
    <property type="entry name" value="QueF_N"/>
</dbReference>
<dbReference type="Proteomes" id="UP000044071">
    <property type="component" value="Unassembled WGS sequence"/>
</dbReference>
<dbReference type="AlphaFoldDB" id="A0A078L384"/>
<feature type="binding site" evidence="5">
    <location>
        <begin position="251"/>
        <end position="252"/>
    </location>
    <ligand>
        <name>NADPH</name>
        <dbReference type="ChEBI" id="CHEBI:57783"/>
    </ligand>
</feature>
<dbReference type="PANTHER" id="PTHR34354:SF1">
    <property type="entry name" value="NADPH-DEPENDENT 7-CYANO-7-DEAZAGUANINE REDUCTASE"/>
    <property type="match status" value="1"/>
</dbReference>
<keyword evidence="4 5" id="KW-0560">Oxidoreductase</keyword>
<comment type="catalytic activity">
    <reaction evidence="5">
        <text>7-aminomethyl-7-carbaguanine + 2 NADP(+) = 7-cyano-7-carbaguanine + 2 NADPH + 3 H(+)</text>
        <dbReference type="Rhea" id="RHEA:13409"/>
        <dbReference type="ChEBI" id="CHEBI:15378"/>
        <dbReference type="ChEBI" id="CHEBI:45075"/>
        <dbReference type="ChEBI" id="CHEBI:57783"/>
        <dbReference type="ChEBI" id="CHEBI:58349"/>
        <dbReference type="ChEBI" id="CHEBI:58703"/>
        <dbReference type="EC" id="1.7.1.13"/>
    </reaction>
</comment>
<dbReference type="GO" id="GO:0008616">
    <property type="term" value="P:tRNA queuosine(34) biosynthetic process"/>
    <property type="evidence" value="ECO:0007669"/>
    <property type="project" value="UniProtKB-UniRule"/>
</dbReference>
<dbReference type="EMBL" id="CCSB01000003">
    <property type="protein sequence ID" value="CDZ78574.1"/>
    <property type="molecule type" value="Genomic_DNA"/>
</dbReference>
<feature type="active site" description="Thioimide intermediate" evidence="5">
    <location>
        <position position="183"/>
    </location>
</feature>
<comment type="caution">
    <text evidence="5">Lacks conserved residue(s) required for the propagation of feature annotation.</text>
</comment>
<keyword evidence="8" id="KW-1185">Reference proteome</keyword>
<name>A0A078L384_9GAMM</name>
<comment type="subunit">
    <text evidence="5">Homodimer.</text>
</comment>
<comment type="subcellular location">
    <subcellularLocation>
        <location evidence="5">Cytoplasm</location>
    </subcellularLocation>
</comment>
<accession>A0A078L384</accession>
<feature type="active site" description="Proton donor" evidence="5">
    <location>
        <position position="190"/>
    </location>
</feature>
<dbReference type="GO" id="GO:0033739">
    <property type="term" value="F:preQ1 synthase activity"/>
    <property type="evidence" value="ECO:0007669"/>
    <property type="project" value="UniProtKB-UniRule"/>
</dbReference>
<feature type="domain" description="NADPH-dependent 7-cyano-7-deazaguanine reductase N-terminal" evidence="6">
    <location>
        <begin position="20"/>
        <end position="124"/>
    </location>
</feature>
<dbReference type="InterPro" id="IPR029500">
    <property type="entry name" value="QueF"/>
</dbReference>
<reference evidence="7 8" key="1">
    <citation type="submission" date="2014-06" db="EMBL/GenBank/DDBJ databases">
        <authorList>
            <person name="Urmite Genomes Urmite Genomes"/>
        </authorList>
    </citation>
    <scope>NUCLEOTIDE SEQUENCE [LARGE SCALE GENOMIC DNA]</scope>
</reference>
<dbReference type="InterPro" id="IPR016428">
    <property type="entry name" value="QueF_type2"/>
</dbReference>
<evidence type="ECO:0000313" key="7">
    <source>
        <dbReference type="EMBL" id="CDZ78574.1"/>
    </source>
</evidence>
<feature type="binding site" evidence="5">
    <location>
        <begin position="222"/>
        <end position="223"/>
    </location>
    <ligand>
        <name>substrate</name>
    </ligand>
</feature>
<dbReference type="NCBIfam" id="TIGR03138">
    <property type="entry name" value="QueF"/>
    <property type="match status" value="1"/>
</dbReference>
<proteinExistence type="inferred from homology"/>
<dbReference type="EC" id="1.7.1.13" evidence="5"/>
<dbReference type="HAMAP" id="MF_00817">
    <property type="entry name" value="QueF_type2"/>
    <property type="match status" value="1"/>
</dbReference>
<dbReference type="OrthoDB" id="9789995at2"/>